<keyword evidence="3" id="KW-1185">Reference proteome</keyword>
<sequence length="214" mass="25290">MEEEKPSKVSLGHLKRGKLGSLPKETTATRQKTLQQILHRNVVQVAKMMAQQQYFISHRQTHDFKNQKDFCYRWPERAVVKVFWGFAFPLSDIPGQLQTAQEMKDSDDTSNPNRLVLLIKFHISEPLGIAIRIRFIRVGISEDLYEDQYQAESRIRTRIEVAEKRKQKFQVSSLRTREPKYKQTRHMKRTYLTASDLNSRRHDYTFYSPRIGFG</sequence>
<evidence type="ECO:0000313" key="3">
    <source>
        <dbReference type="Proteomes" id="UP001359485"/>
    </source>
</evidence>
<comment type="caution">
    <text evidence="2">The sequence shown here is derived from an EMBL/GenBank/DDBJ whole genome shotgun (WGS) entry which is preliminary data.</text>
</comment>
<protein>
    <submittedName>
        <fullName evidence="2">Uncharacterized protein</fullName>
    </submittedName>
</protein>
<reference evidence="2 3" key="1">
    <citation type="submission" date="2023-09" db="EMBL/GenBank/DDBJ databases">
        <title>Genomes of two closely related lineages of the louse Polyplax serrata with different host specificities.</title>
        <authorList>
            <person name="Martinu J."/>
            <person name="Tarabai H."/>
            <person name="Stefka J."/>
            <person name="Hypsa V."/>
        </authorList>
    </citation>
    <scope>NUCLEOTIDE SEQUENCE [LARGE SCALE GENOMIC DNA]</scope>
    <source>
        <strain evidence="2">98ZLc_SE</strain>
    </source>
</reference>
<accession>A0ABR1B4V4</accession>
<evidence type="ECO:0000313" key="2">
    <source>
        <dbReference type="EMBL" id="KAK6634959.1"/>
    </source>
</evidence>
<proteinExistence type="predicted"/>
<feature type="region of interest" description="Disordered" evidence="1">
    <location>
        <begin position="1"/>
        <end position="27"/>
    </location>
</feature>
<dbReference type="Proteomes" id="UP001359485">
    <property type="component" value="Unassembled WGS sequence"/>
</dbReference>
<organism evidence="2 3">
    <name type="scientific">Polyplax serrata</name>
    <name type="common">Common mouse louse</name>
    <dbReference type="NCBI Taxonomy" id="468196"/>
    <lineage>
        <taxon>Eukaryota</taxon>
        <taxon>Metazoa</taxon>
        <taxon>Ecdysozoa</taxon>
        <taxon>Arthropoda</taxon>
        <taxon>Hexapoda</taxon>
        <taxon>Insecta</taxon>
        <taxon>Pterygota</taxon>
        <taxon>Neoptera</taxon>
        <taxon>Paraneoptera</taxon>
        <taxon>Psocodea</taxon>
        <taxon>Troctomorpha</taxon>
        <taxon>Phthiraptera</taxon>
        <taxon>Anoplura</taxon>
        <taxon>Polyplacidae</taxon>
        <taxon>Polyplax</taxon>
    </lineage>
</organism>
<gene>
    <name evidence="2" type="ORF">RUM44_000207</name>
</gene>
<dbReference type="EMBL" id="JAWJWF010000003">
    <property type="protein sequence ID" value="KAK6634959.1"/>
    <property type="molecule type" value="Genomic_DNA"/>
</dbReference>
<evidence type="ECO:0000256" key="1">
    <source>
        <dbReference type="SAM" id="MobiDB-lite"/>
    </source>
</evidence>
<name>A0ABR1B4V4_POLSC</name>